<reference evidence="1" key="1">
    <citation type="submission" date="2020-05" db="EMBL/GenBank/DDBJ databases">
        <authorList>
            <person name="Chiriac C."/>
            <person name="Salcher M."/>
            <person name="Ghai R."/>
            <person name="Kavagutti S V."/>
        </authorList>
    </citation>
    <scope>NUCLEOTIDE SEQUENCE</scope>
</reference>
<dbReference type="EMBL" id="LR797148">
    <property type="protein sequence ID" value="CAB4189756.1"/>
    <property type="molecule type" value="Genomic_DNA"/>
</dbReference>
<accession>A0A6J5R502</accession>
<sequence length="41" mass="4856">MNKIELVMQVGTLWLRFLNKQIDDDTLMDSLDKVVKEYKAL</sequence>
<name>A0A6J5R502_9CAUD</name>
<organism evidence="1">
    <name type="scientific">uncultured Caudovirales phage</name>
    <dbReference type="NCBI Taxonomy" id="2100421"/>
    <lineage>
        <taxon>Viruses</taxon>
        <taxon>Duplodnaviria</taxon>
        <taxon>Heunggongvirae</taxon>
        <taxon>Uroviricota</taxon>
        <taxon>Caudoviricetes</taxon>
        <taxon>Peduoviridae</taxon>
        <taxon>Maltschvirus</taxon>
        <taxon>Maltschvirus maltsch</taxon>
    </lineage>
</organism>
<protein>
    <submittedName>
        <fullName evidence="1">Uncharacterized protein</fullName>
    </submittedName>
</protein>
<gene>
    <name evidence="1" type="ORF">UFOVP1196_11</name>
</gene>
<evidence type="ECO:0000313" key="1">
    <source>
        <dbReference type="EMBL" id="CAB4189756.1"/>
    </source>
</evidence>
<proteinExistence type="predicted"/>